<organism evidence="1 2">
    <name type="scientific">Rhipicephalus microplus</name>
    <name type="common">Cattle tick</name>
    <name type="synonym">Boophilus microplus</name>
    <dbReference type="NCBI Taxonomy" id="6941"/>
    <lineage>
        <taxon>Eukaryota</taxon>
        <taxon>Metazoa</taxon>
        <taxon>Ecdysozoa</taxon>
        <taxon>Arthropoda</taxon>
        <taxon>Chelicerata</taxon>
        <taxon>Arachnida</taxon>
        <taxon>Acari</taxon>
        <taxon>Parasitiformes</taxon>
        <taxon>Ixodida</taxon>
        <taxon>Ixodoidea</taxon>
        <taxon>Ixodidae</taxon>
        <taxon>Rhipicephalinae</taxon>
        <taxon>Rhipicephalus</taxon>
        <taxon>Boophilus</taxon>
    </lineage>
</organism>
<evidence type="ECO:0000313" key="1">
    <source>
        <dbReference type="EMBL" id="KAH7964300.1"/>
    </source>
</evidence>
<reference evidence="1" key="1">
    <citation type="journal article" date="2020" name="Cell">
        <title>Large-Scale Comparative Analyses of Tick Genomes Elucidate Their Genetic Diversity and Vector Capacities.</title>
        <authorList>
            <consortium name="Tick Genome and Microbiome Consortium (TIGMIC)"/>
            <person name="Jia N."/>
            <person name="Wang J."/>
            <person name="Shi W."/>
            <person name="Du L."/>
            <person name="Sun Y."/>
            <person name="Zhan W."/>
            <person name="Jiang J.F."/>
            <person name="Wang Q."/>
            <person name="Zhang B."/>
            <person name="Ji P."/>
            <person name="Bell-Sakyi L."/>
            <person name="Cui X.M."/>
            <person name="Yuan T.T."/>
            <person name="Jiang B.G."/>
            <person name="Yang W.F."/>
            <person name="Lam T.T."/>
            <person name="Chang Q.C."/>
            <person name="Ding S.J."/>
            <person name="Wang X.J."/>
            <person name="Zhu J.G."/>
            <person name="Ruan X.D."/>
            <person name="Zhao L."/>
            <person name="Wei J.T."/>
            <person name="Ye R.Z."/>
            <person name="Que T.C."/>
            <person name="Du C.H."/>
            <person name="Zhou Y.H."/>
            <person name="Cheng J.X."/>
            <person name="Dai P.F."/>
            <person name="Guo W.B."/>
            <person name="Han X.H."/>
            <person name="Huang E.J."/>
            <person name="Li L.F."/>
            <person name="Wei W."/>
            <person name="Gao Y.C."/>
            <person name="Liu J.Z."/>
            <person name="Shao H.Z."/>
            <person name="Wang X."/>
            <person name="Wang C.C."/>
            <person name="Yang T.C."/>
            <person name="Huo Q.B."/>
            <person name="Li W."/>
            <person name="Chen H.Y."/>
            <person name="Chen S.E."/>
            <person name="Zhou L.G."/>
            <person name="Ni X.B."/>
            <person name="Tian J.H."/>
            <person name="Sheng Y."/>
            <person name="Liu T."/>
            <person name="Pan Y.S."/>
            <person name="Xia L.Y."/>
            <person name="Li J."/>
            <person name="Zhao F."/>
            <person name="Cao W.C."/>
        </authorList>
    </citation>
    <scope>NUCLEOTIDE SEQUENCE</scope>
    <source>
        <strain evidence="1">Rmic-2018</strain>
    </source>
</reference>
<proteinExistence type="predicted"/>
<gene>
    <name evidence="1" type="ORF">HPB51_027464</name>
</gene>
<sequence>MLNDCRNFPLDAVIILTHMTFDEFEAKLPCAITAGAPYNPRKITNIMGMQNIMTTMSQQVPWVMHTTLTISTSFCSRVYMGKSRRLRLDWECVDHMRRPNGTAAYCKLRKEYANIPFGLSIFDLECEDWGNACTKDNTAIPGTKRFTQVTDTYATVKSWTKGSFPC</sequence>
<dbReference type="EMBL" id="JABSTU010004047">
    <property type="protein sequence ID" value="KAH7964300.1"/>
    <property type="molecule type" value="Genomic_DNA"/>
</dbReference>
<protein>
    <submittedName>
        <fullName evidence="1">Uncharacterized protein</fullName>
    </submittedName>
</protein>
<dbReference type="Proteomes" id="UP000821866">
    <property type="component" value="Unassembled WGS sequence"/>
</dbReference>
<accession>A0A9J6D046</accession>
<keyword evidence="2" id="KW-1185">Reference proteome</keyword>
<evidence type="ECO:0000313" key="2">
    <source>
        <dbReference type="Proteomes" id="UP000821866"/>
    </source>
</evidence>
<name>A0A9J6D046_RHIMP</name>
<reference evidence="1" key="2">
    <citation type="submission" date="2021-09" db="EMBL/GenBank/DDBJ databases">
        <authorList>
            <person name="Jia N."/>
            <person name="Wang J."/>
            <person name="Shi W."/>
            <person name="Du L."/>
            <person name="Sun Y."/>
            <person name="Zhan W."/>
            <person name="Jiang J."/>
            <person name="Wang Q."/>
            <person name="Zhang B."/>
            <person name="Ji P."/>
            <person name="Sakyi L.B."/>
            <person name="Cui X."/>
            <person name="Yuan T."/>
            <person name="Jiang B."/>
            <person name="Yang W."/>
            <person name="Lam T.T.-Y."/>
            <person name="Chang Q."/>
            <person name="Ding S."/>
            <person name="Wang X."/>
            <person name="Zhu J."/>
            <person name="Ruan X."/>
            <person name="Zhao L."/>
            <person name="Wei J."/>
            <person name="Que T."/>
            <person name="Du C."/>
            <person name="Cheng J."/>
            <person name="Dai P."/>
            <person name="Han X."/>
            <person name="Huang E."/>
            <person name="Gao Y."/>
            <person name="Liu J."/>
            <person name="Shao H."/>
            <person name="Ye R."/>
            <person name="Li L."/>
            <person name="Wei W."/>
            <person name="Wang X."/>
            <person name="Wang C."/>
            <person name="Huo Q."/>
            <person name="Li W."/>
            <person name="Guo W."/>
            <person name="Chen H."/>
            <person name="Chen S."/>
            <person name="Zhou L."/>
            <person name="Zhou L."/>
            <person name="Ni X."/>
            <person name="Tian J."/>
            <person name="Zhou Y."/>
            <person name="Sheng Y."/>
            <person name="Liu T."/>
            <person name="Pan Y."/>
            <person name="Xia L."/>
            <person name="Li J."/>
            <person name="Zhao F."/>
            <person name="Cao W."/>
        </authorList>
    </citation>
    <scope>NUCLEOTIDE SEQUENCE</scope>
    <source>
        <strain evidence="1">Rmic-2018</strain>
        <tissue evidence="1">Larvae</tissue>
    </source>
</reference>
<comment type="caution">
    <text evidence="1">The sequence shown here is derived from an EMBL/GenBank/DDBJ whole genome shotgun (WGS) entry which is preliminary data.</text>
</comment>
<dbReference type="AlphaFoldDB" id="A0A9J6D046"/>